<dbReference type="PANTHER" id="PTHR12829">
    <property type="entry name" value="N6-ADENOSINE-METHYLTRANSFERASE"/>
    <property type="match status" value="1"/>
</dbReference>
<protein>
    <recommendedName>
        <fullName evidence="5">DNA methylase N-4/N-6 domain-containing protein</fullName>
    </recommendedName>
</protein>
<dbReference type="GO" id="GO:0008757">
    <property type="term" value="F:S-adenosylmethionine-dependent methyltransferase activity"/>
    <property type="evidence" value="ECO:0007669"/>
    <property type="project" value="UniProtKB-ARBA"/>
</dbReference>
<dbReference type="GO" id="GO:0005634">
    <property type="term" value="C:nucleus"/>
    <property type="evidence" value="ECO:0007669"/>
    <property type="project" value="TreeGrafter"/>
</dbReference>
<evidence type="ECO:0008006" key="5">
    <source>
        <dbReference type="Google" id="ProtNLM"/>
    </source>
</evidence>
<feature type="non-terminal residue" evidence="4">
    <location>
        <position position="1"/>
    </location>
</feature>
<dbReference type="AlphaFoldDB" id="X1GAB1"/>
<accession>X1GAB1</accession>
<evidence type="ECO:0000313" key="4">
    <source>
        <dbReference type="EMBL" id="GAH54851.1"/>
    </source>
</evidence>
<reference evidence="4" key="1">
    <citation type="journal article" date="2014" name="Front. Microbiol.">
        <title>High frequency of phylogenetically diverse reductive dehalogenase-homologous genes in deep subseafloor sedimentary metagenomes.</title>
        <authorList>
            <person name="Kawai M."/>
            <person name="Futagami T."/>
            <person name="Toyoda A."/>
            <person name="Takaki Y."/>
            <person name="Nishi S."/>
            <person name="Hori S."/>
            <person name="Arai W."/>
            <person name="Tsubouchi T."/>
            <person name="Morono Y."/>
            <person name="Uchiyama I."/>
            <person name="Ito T."/>
            <person name="Fujiyama A."/>
            <person name="Inagaki F."/>
            <person name="Takami H."/>
        </authorList>
    </citation>
    <scope>NUCLEOTIDE SEQUENCE</scope>
    <source>
        <strain evidence="4">Expedition CK06-06</strain>
    </source>
</reference>
<proteinExistence type="predicted"/>
<keyword evidence="1" id="KW-0489">Methyltransferase</keyword>
<evidence type="ECO:0000256" key="1">
    <source>
        <dbReference type="ARBA" id="ARBA00022603"/>
    </source>
</evidence>
<evidence type="ECO:0000256" key="3">
    <source>
        <dbReference type="ARBA" id="ARBA00022691"/>
    </source>
</evidence>
<dbReference type="InterPro" id="IPR007757">
    <property type="entry name" value="MT-A70-like"/>
</dbReference>
<dbReference type="GO" id="GO:0032259">
    <property type="term" value="P:methylation"/>
    <property type="evidence" value="ECO:0007669"/>
    <property type="project" value="UniProtKB-KW"/>
</dbReference>
<dbReference type="Pfam" id="PF05063">
    <property type="entry name" value="MT-A70"/>
    <property type="match status" value="1"/>
</dbReference>
<dbReference type="PROSITE" id="PS51143">
    <property type="entry name" value="MT_A70"/>
    <property type="match status" value="1"/>
</dbReference>
<evidence type="ECO:0000256" key="2">
    <source>
        <dbReference type="ARBA" id="ARBA00022679"/>
    </source>
</evidence>
<dbReference type="EMBL" id="BARU01018300">
    <property type="protein sequence ID" value="GAH54851.1"/>
    <property type="molecule type" value="Genomic_DNA"/>
</dbReference>
<sequence>AWGFKYITTATWVKTKMGLGYWLRGKTEHLLLGIRGSPRSKFIGIHGESGYDWSTFIHAPPQGHSIKPACSYDMIEALSEEPRLELFGRVNRFGWETWGDELGIHIPNSQSSMQDGEVRYV</sequence>
<gene>
    <name evidence="4" type="ORF">S03H2_30261</name>
</gene>
<comment type="caution">
    <text evidence="4">The sequence shown here is derived from an EMBL/GenBank/DDBJ whole genome shotgun (WGS) entry which is preliminary data.</text>
</comment>
<keyword evidence="3" id="KW-0949">S-adenosyl-L-methionine</keyword>
<name>X1GAB1_9ZZZZ</name>
<dbReference type="PANTHER" id="PTHR12829:SF7">
    <property type="entry name" value="N6-ADENOSINE-METHYLTRANSFERASE CATALYTIC SUBUNIT"/>
    <property type="match status" value="1"/>
</dbReference>
<keyword evidence="2" id="KW-0808">Transferase</keyword>
<dbReference type="GO" id="GO:0008173">
    <property type="term" value="F:RNA methyltransferase activity"/>
    <property type="evidence" value="ECO:0007669"/>
    <property type="project" value="UniProtKB-ARBA"/>
</dbReference>
<organism evidence="4">
    <name type="scientific">marine sediment metagenome</name>
    <dbReference type="NCBI Taxonomy" id="412755"/>
    <lineage>
        <taxon>unclassified sequences</taxon>
        <taxon>metagenomes</taxon>
        <taxon>ecological metagenomes</taxon>
    </lineage>
</organism>